<dbReference type="PROSITE" id="PS01228">
    <property type="entry name" value="COF_1"/>
    <property type="match status" value="1"/>
</dbReference>
<dbReference type="NCBIfam" id="TIGR01484">
    <property type="entry name" value="HAD-SF-IIB"/>
    <property type="match status" value="1"/>
</dbReference>
<dbReference type="InterPro" id="IPR006379">
    <property type="entry name" value="HAD-SF_hydro_IIB"/>
</dbReference>
<dbReference type="CDD" id="cd07516">
    <property type="entry name" value="HAD_Pase"/>
    <property type="match status" value="1"/>
</dbReference>
<dbReference type="AlphaFoldDB" id="A0A923RPK2"/>
<dbReference type="RefSeq" id="WP_186872355.1">
    <property type="nucleotide sequence ID" value="NZ_JACOOR010000006.1"/>
</dbReference>
<dbReference type="PANTHER" id="PTHR10000">
    <property type="entry name" value="PHOSPHOSERINE PHOSPHATASE"/>
    <property type="match status" value="1"/>
</dbReference>
<comment type="caution">
    <text evidence="1">The sequence shown here is derived from an EMBL/GenBank/DDBJ whole genome shotgun (WGS) entry which is preliminary data.</text>
</comment>
<proteinExistence type="predicted"/>
<dbReference type="NCBIfam" id="TIGR00099">
    <property type="entry name" value="Cof-subfamily"/>
    <property type="match status" value="1"/>
</dbReference>
<dbReference type="GO" id="GO:0000287">
    <property type="term" value="F:magnesium ion binding"/>
    <property type="evidence" value="ECO:0007669"/>
    <property type="project" value="TreeGrafter"/>
</dbReference>
<name>A0A923RPK2_9FIRM</name>
<organism evidence="1 2">
    <name type="scientific">Anaerosacchariphilus hominis</name>
    <dbReference type="NCBI Taxonomy" id="2763017"/>
    <lineage>
        <taxon>Bacteria</taxon>
        <taxon>Bacillati</taxon>
        <taxon>Bacillota</taxon>
        <taxon>Clostridia</taxon>
        <taxon>Lachnospirales</taxon>
        <taxon>Lachnospiraceae</taxon>
        <taxon>Anaerosacchariphilus</taxon>
    </lineage>
</organism>
<gene>
    <name evidence="1" type="ORF">H8S44_11605</name>
</gene>
<dbReference type="InterPro" id="IPR023214">
    <property type="entry name" value="HAD_sf"/>
</dbReference>
<dbReference type="PANTHER" id="PTHR10000:SF8">
    <property type="entry name" value="HAD SUPERFAMILY HYDROLASE-LIKE, TYPE 3"/>
    <property type="match status" value="1"/>
</dbReference>
<dbReference type="Gene3D" id="3.30.1240.10">
    <property type="match status" value="1"/>
</dbReference>
<dbReference type="GO" id="GO:0016791">
    <property type="term" value="F:phosphatase activity"/>
    <property type="evidence" value="ECO:0007669"/>
    <property type="project" value="UniProtKB-ARBA"/>
</dbReference>
<dbReference type="InterPro" id="IPR036412">
    <property type="entry name" value="HAD-like_sf"/>
</dbReference>
<evidence type="ECO:0000313" key="1">
    <source>
        <dbReference type="EMBL" id="MBC5660415.1"/>
    </source>
</evidence>
<protein>
    <submittedName>
        <fullName evidence="1">HAD family phosphatase</fullName>
    </submittedName>
</protein>
<dbReference type="Proteomes" id="UP000649345">
    <property type="component" value="Unassembled WGS sequence"/>
</dbReference>
<sequence length="278" mass="31758">MKKIKYIICDLDGTLLNDQKRISEAQAAYIRQLREKTGIRFGFASGRAISSLKPIAKENGLYEACDLYVANNGADIHDGATGEMTEMDMVSLDEMKYLLELFRPYPYINVTFHNPGRFFAVYDTERARGIKELNHYPEMVSPFEQEYKTAPRVTLVFAPERMEEVKKLVAGLKLPETIRFVQSEKDIIDLCHKTVSKAKGIEAYVKQFGDSLENVMAFGDNDNDLEMLRAAGVAVAMKNATERVQKEADYVTEKTNNEDGIMHFLQEHEDWFRSQEKA</sequence>
<dbReference type="SFLD" id="SFLDS00003">
    <property type="entry name" value="Haloacid_Dehalogenase"/>
    <property type="match status" value="1"/>
</dbReference>
<keyword evidence="2" id="KW-1185">Reference proteome</keyword>
<reference evidence="1" key="1">
    <citation type="submission" date="2020-08" db="EMBL/GenBank/DDBJ databases">
        <title>Genome public.</title>
        <authorList>
            <person name="Liu C."/>
            <person name="Sun Q."/>
        </authorList>
    </citation>
    <scope>NUCLEOTIDE SEQUENCE</scope>
    <source>
        <strain evidence="1">NSJ-68</strain>
    </source>
</reference>
<dbReference type="GO" id="GO:0005829">
    <property type="term" value="C:cytosol"/>
    <property type="evidence" value="ECO:0007669"/>
    <property type="project" value="TreeGrafter"/>
</dbReference>
<dbReference type="SFLD" id="SFLDG01140">
    <property type="entry name" value="C2.B:_Phosphomannomutase_and_P"/>
    <property type="match status" value="1"/>
</dbReference>
<dbReference type="Pfam" id="PF08282">
    <property type="entry name" value="Hydrolase_3"/>
    <property type="match status" value="1"/>
</dbReference>
<dbReference type="EMBL" id="JACOOR010000006">
    <property type="protein sequence ID" value="MBC5660415.1"/>
    <property type="molecule type" value="Genomic_DNA"/>
</dbReference>
<dbReference type="SUPFAM" id="SSF56784">
    <property type="entry name" value="HAD-like"/>
    <property type="match status" value="1"/>
</dbReference>
<evidence type="ECO:0000313" key="2">
    <source>
        <dbReference type="Proteomes" id="UP000649345"/>
    </source>
</evidence>
<dbReference type="Gene3D" id="3.40.50.1000">
    <property type="entry name" value="HAD superfamily/HAD-like"/>
    <property type="match status" value="1"/>
</dbReference>
<accession>A0A923RPK2</accession>
<dbReference type="InterPro" id="IPR000150">
    <property type="entry name" value="Cof"/>
</dbReference>